<organism evidence="2 3">
    <name type="scientific">Schistocephalus solidus rhabdovirus</name>
    <dbReference type="NCBI Taxonomy" id="2729339"/>
    <lineage>
        <taxon>Viruses</taxon>
        <taxon>Riboviria</taxon>
        <taxon>Orthornavirae</taxon>
        <taxon>Negarnaviricota</taxon>
        <taxon>Haploviricotina</taxon>
        <taxon>Monjiviricetes</taxon>
        <taxon>Mononegavirales</taxon>
        <taxon>Rhabdoviridae</taxon>
        <taxon>Rhabdoviridae incertae sedis</taxon>
        <taxon>Alphaplatrhavirus</taxon>
        <taxon>Alphaplatrhavirus solidus</taxon>
    </lineage>
</organism>
<sequence>MCFTLYVLWVCAILFSGLPRIVRPNEVKFSVSGVQLFHDPEEWEKEIIGGWWLNGLRKHNWNQQGFFLRQLAKTRGIVSRRTRRSTSQSSGPILPLCPRLSEFKNTRVDDLDCNVILQNVSGLLNRRVKLKVVKREVVRVSEPWCACKYMESVRGCKKEFFLWDQKWGYDREVTGSLEECRVACSLLKTKITDGLPHVYQSKPIKYPVCWWMKGTEERTEYIVAVPIPAVLDKMRQSVSSSYVQSGICFINGPPCKKSNGLGSVVPLSTEHLSPPITEDVICMQPKLVPSGWIYCKVPTTGEVHIASKECGFHAFNKTYVETLNGVYIEETVPSVCERSSPSGRLPSMVDFPRPEGITNDLYQQFVSCNLHKAVIGHAIQLGTRIHSSLFDPFISPLGRVEEETTVIINGLKSLIKATCIGKRVTGLVHKGGDTWEVTGEEGPIGCIMAKLQIMMEGGCIRERGPPTVPVIMKSFLVITGPNGSSYEAVPTSVPMLEFLHGISNISVQLGIIDSILNRPTIVDYLPEISGENIITSGNSTGYLADLRINLLNLLGLSWVRPVGITILILISLWLCWGLIKKIRVWRFHYLLKQGEIVHYHKRHHHHAIH</sequence>
<keyword evidence="1" id="KW-1133">Transmembrane helix</keyword>
<proteinExistence type="predicted"/>
<dbReference type="Proteomes" id="UP001230221">
    <property type="component" value="Segment"/>
</dbReference>
<dbReference type="EMBL" id="MN803433">
    <property type="protein sequence ID" value="QJD26151.1"/>
    <property type="molecule type" value="Viral_cRNA"/>
</dbReference>
<evidence type="ECO:0000256" key="1">
    <source>
        <dbReference type="SAM" id="Phobius"/>
    </source>
</evidence>
<evidence type="ECO:0000313" key="3">
    <source>
        <dbReference type="Proteomes" id="UP001230221"/>
    </source>
</evidence>
<keyword evidence="1" id="KW-0472">Membrane</keyword>
<keyword evidence="1" id="KW-0812">Transmembrane</keyword>
<protein>
    <submittedName>
        <fullName evidence="2">Glycoprotein</fullName>
    </submittedName>
</protein>
<feature type="transmembrane region" description="Helical" evidence="1">
    <location>
        <begin position="558"/>
        <end position="579"/>
    </location>
</feature>
<accession>A0A6M3RUH3</accession>
<gene>
    <name evidence="2" type="primary">G</name>
</gene>
<reference evidence="2" key="1">
    <citation type="journal article" date="2020" name="ISME J.">
        <title>Characterization of viruses in a tapeworm: phylogenetic position, vertical transmission, and transmission to the parasitized host.</title>
        <authorList>
            <person name="Hahn M.A."/>
            <person name="Rosario K."/>
            <person name="Lucas P."/>
            <person name="Dheilly N.M."/>
        </authorList>
    </citation>
    <scope>NUCLEOTIDE SEQUENCE</scope>
    <source>
        <strain evidence="2">SsRV-SsAE</strain>
    </source>
</reference>
<name>A0A6M3RUH3_9RHAB</name>
<evidence type="ECO:0000313" key="2">
    <source>
        <dbReference type="EMBL" id="QJD26151.1"/>
    </source>
</evidence>
<keyword evidence="3" id="KW-1185">Reference proteome</keyword>